<feature type="coiled-coil region" evidence="1">
    <location>
        <begin position="14"/>
        <end position="55"/>
    </location>
</feature>
<dbReference type="Proteomes" id="UP000319663">
    <property type="component" value="Unassembled WGS sequence"/>
</dbReference>
<dbReference type="AlphaFoldDB" id="A0A507QTK7"/>
<accession>A0A507QTK7</accession>
<keyword evidence="3" id="KW-1185">Reference proteome</keyword>
<protein>
    <submittedName>
        <fullName evidence="2">Uncharacterized protein</fullName>
    </submittedName>
</protein>
<dbReference type="EMBL" id="VIFY01000111">
    <property type="protein sequence ID" value="TQB70367.1"/>
    <property type="molecule type" value="Genomic_DNA"/>
</dbReference>
<comment type="caution">
    <text evidence="2">The sequence shown here is derived from an EMBL/GenBank/DDBJ whole genome shotgun (WGS) entry which is preliminary data.</text>
</comment>
<dbReference type="OrthoDB" id="4337177at2759"/>
<gene>
    <name evidence="2" type="ORF">MPDQ_000633</name>
</gene>
<evidence type="ECO:0000256" key="1">
    <source>
        <dbReference type="SAM" id="Coils"/>
    </source>
</evidence>
<evidence type="ECO:0000313" key="3">
    <source>
        <dbReference type="Proteomes" id="UP000319663"/>
    </source>
</evidence>
<organism evidence="2 3">
    <name type="scientific">Monascus purpureus</name>
    <name type="common">Red mold</name>
    <name type="synonym">Monascus anka</name>
    <dbReference type="NCBI Taxonomy" id="5098"/>
    <lineage>
        <taxon>Eukaryota</taxon>
        <taxon>Fungi</taxon>
        <taxon>Dikarya</taxon>
        <taxon>Ascomycota</taxon>
        <taxon>Pezizomycotina</taxon>
        <taxon>Eurotiomycetes</taxon>
        <taxon>Eurotiomycetidae</taxon>
        <taxon>Eurotiales</taxon>
        <taxon>Aspergillaceae</taxon>
        <taxon>Monascus</taxon>
    </lineage>
</organism>
<proteinExistence type="predicted"/>
<name>A0A507QTK7_MONPU</name>
<reference evidence="2 3" key="1">
    <citation type="submission" date="2019-06" db="EMBL/GenBank/DDBJ databases">
        <title>Wine fermentation using esterase from Monascus purpureus.</title>
        <authorList>
            <person name="Geng C."/>
            <person name="Zhang Y."/>
        </authorList>
    </citation>
    <scope>NUCLEOTIDE SEQUENCE [LARGE SCALE GENOMIC DNA]</scope>
    <source>
        <strain evidence="2">HQ1</strain>
    </source>
</reference>
<sequence>MQFIRWWRNDNSNSRELSTEAKHLLKTINELADERDRLTKDLQHALETIKTLQDKLAEYDFLLKRARVRITQLRTTNSRPRGDAAKRPPSDPWIHHIWFCSSKSSELLGQTEHDWKSGHPQRALYRLSTILSTRNLTLADHLMCKLLMAAIFHYTQNYNESNQLLESVLETTHGQLVRDYSNTMELTGIARFIQGKNMAANENWNEAFWSFTKALYTPGYHTMAQKLQSEAMNKLESSMANDTWAPTMHALAHHQSTSTFSI</sequence>
<keyword evidence="1" id="KW-0175">Coiled coil</keyword>
<evidence type="ECO:0000313" key="2">
    <source>
        <dbReference type="EMBL" id="TQB70367.1"/>
    </source>
</evidence>